<name>A0A644ULJ4_9ZZZZ</name>
<organism evidence="1">
    <name type="scientific">bioreactor metagenome</name>
    <dbReference type="NCBI Taxonomy" id="1076179"/>
    <lineage>
        <taxon>unclassified sequences</taxon>
        <taxon>metagenomes</taxon>
        <taxon>ecological metagenomes</taxon>
    </lineage>
</organism>
<dbReference type="EMBL" id="VSSQ01000130">
    <property type="protein sequence ID" value="MPL79729.1"/>
    <property type="molecule type" value="Genomic_DNA"/>
</dbReference>
<dbReference type="Pfam" id="PF19494">
    <property type="entry name" value="DUF6029"/>
    <property type="match status" value="1"/>
</dbReference>
<protein>
    <submittedName>
        <fullName evidence="1">Uncharacterized protein</fullName>
    </submittedName>
</protein>
<dbReference type="AlphaFoldDB" id="A0A644ULJ4"/>
<gene>
    <name evidence="1" type="ORF">SDC9_25613</name>
</gene>
<dbReference type="InterPro" id="IPR046070">
    <property type="entry name" value="DUF6029"/>
</dbReference>
<sequence>MKKLLLAIFLITCSFNGFSQDIFGGKVTGNFQMDVQASKEDSIIGAEKVSEKLLMNAFTNILYTNGDFSAGMRFEAYLNPILGFDPQYKGAGLAYRFASYKKDYLEITAGNFYEQFGNGLIFRSYEERNLGLDNAMDGLKVIARPIKGVALKAVVGKQRYYWQKIWESDNFGLVRGIDAEVSINSLFKKLEQSPLQIIAGGSYVSVFDRAEDRFIIDPISGDNYKLTMPENIGSAAARLQMSYKAFNLNAEYAQKGQDPNAVNGYIFHKGEAAYLSLGYAAKGLGINVSAKRIDNMSYKSRRGETGNMLNVNYLPALTRQHSYSLFAMYPYATQVNGEMGIQADIIYKLKKNTFLGGKYGADLKLNYSIANSIDKEYVQLNPAGNYEGTEGYSSSFFKAGDELYFEELNLELGKKLSSDYKLNLMYSYQTFNPIAIGHQGEKFVYANIFAADLTQKLKNRSSLRYEVQLLLTEQNYGEWAAGDWIQGTIEYNLGGKFFIAATDQWNYGKLQGEKVHYYNFAVGYTKGTTRVQLSYGKQREGIICIGGVCRMVPASNGLFATITSSF</sequence>
<proteinExistence type="predicted"/>
<accession>A0A644ULJ4</accession>
<evidence type="ECO:0000313" key="1">
    <source>
        <dbReference type="EMBL" id="MPL79729.1"/>
    </source>
</evidence>
<reference evidence="1" key="1">
    <citation type="submission" date="2019-08" db="EMBL/GenBank/DDBJ databases">
        <authorList>
            <person name="Kucharzyk K."/>
            <person name="Murdoch R.W."/>
            <person name="Higgins S."/>
            <person name="Loffler F."/>
        </authorList>
    </citation>
    <scope>NUCLEOTIDE SEQUENCE</scope>
</reference>
<comment type="caution">
    <text evidence="1">The sequence shown here is derived from an EMBL/GenBank/DDBJ whole genome shotgun (WGS) entry which is preliminary data.</text>
</comment>